<dbReference type="Pfam" id="PF00294">
    <property type="entry name" value="PfkB"/>
    <property type="match status" value="1"/>
</dbReference>
<dbReference type="CDD" id="cd01168">
    <property type="entry name" value="adenosine_kinase"/>
    <property type="match status" value="1"/>
</dbReference>
<dbReference type="Proteomes" id="UP000031307">
    <property type="component" value="Unassembled WGS sequence"/>
</dbReference>
<dbReference type="Gene3D" id="3.40.1190.20">
    <property type="match status" value="1"/>
</dbReference>
<accession>A0A0C1E8A5</accession>
<evidence type="ECO:0000259" key="4">
    <source>
        <dbReference type="Pfam" id="PF00294"/>
    </source>
</evidence>
<dbReference type="InterPro" id="IPR029056">
    <property type="entry name" value="Ribokinase-like"/>
</dbReference>
<dbReference type="InterPro" id="IPR052700">
    <property type="entry name" value="Carb_kinase_PfkB-like"/>
</dbReference>
<dbReference type="PATRIC" id="fig|83552.4.peg.1400"/>
<sequence length="328" mass="35615">MLLNLDNPPMAYEILGIGNPLMDFIIQIDEAYLHALAGIKGGMETIDYQTIMQIIGKNPVSQQTPGGSATNTVKGLAQLGKRCALVGKIGKDRIGQQLIEVLSDIGIQTFFSISEQPTGMAACLITPDGERTFRTYVGPMTTFTPDELKPCYFEGVKLVYLEGYNFLYPGVIEKAMELAKEAGAKVAMDVSSVEMASSFQSKIIELLPRYVDILFANEQESIALTHLPPKKGCNILKDLCETVVIHSPEGCWIGQRQFETFASHIPIIPLDSTGAGDAFTSGFLYGYLSGHSLKESALLGMNAGKAVVQILGAELSSESWHQIKINSL</sequence>
<dbReference type="GO" id="GO:0016301">
    <property type="term" value="F:kinase activity"/>
    <property type="evidence" value="ECO:0007669"/>
    <property type="project" value="UniProtKB-KW"/>
</dbReference>
<evidence type="ECO:0000256" key="3">
    <source>
        <dbReference type="ARBA" id="ARBA00022777"/>
    </source>
</evidence>
<dbReference type="EMBL" id="JSAM01000076">
    <property type="protein sequence ID" value="KIA77437.1"/>
    <property type="molecule type" value="Genomic_DNA"/>
</dbReference>
<comment type="caution">
    <text evidence="5">The sequence shown here is derived from an EMBL/GenBank/DDBJ whole genome shotgun (WGS) entry which is preliminary data.</text>
</comment>
<name>A0A0C1E8A5_9BACT</name>
<evidence type="ECO:0000256" key="1">
    <source>
        <dbReference type="ARBA" id="ARBA00010688"/>
    </source>
</evidence>
<dbReference type="AlphaFoldDB" id="A0A0C1E8A5"/>
<feature type="domain" description="Carbohydrate kinase PfkB" evidence="4">
    <location>
        <begin position="62"/>
        <end position="318"/>
    </location>
</feature>
<keyword evidence="3" id="KW-0418">Kinase</keyword>
<dbReference type="PANTHER" id="PTHR43320">
    <property type="entry name" value="SUGAR KINASE"/>
    <property type="match status" value="1"/>
</dbReference>
<reference evidence="5 6" key="1">
    <citation type="journal article" date="2014" name="Mol. Biol. Evol.">
        <title>Massive expansion of Ubiquitination-related gene families within the Chlamydiae.</title>
        <authorList>
            <person name="Domman D."/>
            <person name="Collingro A."/>
            <person name="Lagkouvardos I."/>
            <person name="Gehre L."/>
            <person name="Weinmaier T."/>
            <person name="Rattei T."/>
            <person name="Subtil A."/>
            <person name="Horn M."/>
        </authorList>
    </citation>
    <scope>NUCLEOTIDE SEQUENCE [LARGE SCALE GENOMIC DNA]</scope>
    <source>
        <strain evidence="5 6">OEW1</strain>
    </source>
</reference>
<evidence type="ECO:0000313" key="5">
    <source>
        <dbReference type="EMBL" id="KIA77437.1"/>
    </source>
</evidence>
<comment type="similarity">
    <text evidence="1">Belongs to the carbohydrate kinase PfkB family.</text>
</comment>
<proteinExistence type="inferred from homology"/>
<dbReference type="PANTHER" id="PTHR43320:SF1">
    <property type="entry name" value="OS01G0105900 PROTEIN"/>
    <property type="match status" value="1"/>
</dbReference>
<protein>
    <recommendedName>
        <fullName evidence="4">Carbohydrate kinase PfkB domain-containing protein</fullName>
    </recommendedName>
</protein>
<evidence type="ECO:0000256" key="2">
    <source>
        <dbReference type="ARBA" id="ARBA00022679"/>
    </source>
</evidence>
<evidence type="ECO:0000313" key="6">
    <source>
        <dbReference type="Proteomes" id="UP000031307"/>
    </source>
</evidence>
<dbReference type="SUPFAM" id="SSF53613">
    <property type="entry name" value="Ribokinase-like"/>
    <property type="match status" value="1"/>
</dbReference>
<gene>
    <name evidence="5" type="ORF">DB43_GG00160</name>
</gene>
<dbReference type="InterPro" id="IPR011611">
    <property type="entry name" value="PfkB_dom"/>
</dbReference>
<organism evidence="5 6">
    <name type="scientific">Parachlamydia acanthamoebae</name>
    <dbReference type="NCBI Taxonomy" id="83552"/>
    <lineage>
        <taxon>Bacteria</taxon>
        <taxon>Pseudomonadati</taxon>
        <taxon>Chlamydiota</taxon>
        <taxon>Chlamydiia</taxon>
        <taxon>Parachlamydiales</taxon>
        <taxon>Parachlamydiaceae</taxon>
        <taxon>Parachlamydia</taxon>
    </lineage>
</organism>
<keyword evidence="2" id="KW-0808">Transferase</keyword>
<dbReference type="InterPro" id="IPR002173">
    <property type="entry name" value="Carboh/pur_kinase_PfkB_CS"/>
</dbReference>
<dbReference type="PROSITE" id="PS00584">
    <property type="entry name" value="PFKB_KINASES_2"/>
    <property type="match status" value="1"/>
</dbReference>